<feature type="region of interest" description="Disordered" evidence="1">
    <location>
        <begin position="31"/>
        <end position="77"/>
    </location>
</feature>
<comment type="caution">
    <text evidence="2">The sequence shown here is derived from an EMBL/GenBank/DDBJ whole genome shotgun (WGS) entry which is preliminary data.</text>
</comment>
<dbReference type="AlphaFoldDB" id="A0A9K3P493"/>
<feature type="compositionally biased region" description="Polar residues" evidence="1">
    <location>
        <begin position="44"/>
        <end position="53"/>
    </location>
</feature>
<accession>A0A9K3P493</accession>
<reference evidence="2" key="1">
    <citation type="journal article" date="2017" name="Nature">
        <title>The sunflower genome provides insights into oil metabolism, flowering and Asterid evolution.</title>
        <authorList>
            <person name="Badouin H."/>
            <person name="Gouzy J."/>
            <person name="Grassa C.J."/>
            <person name="Murat F."/>
            <person name="Staton S.E."/>
            <person name="Cottret L."/>
            <person name="Lelandais-Briere C."/>
            <person name="Owens G.L."/>
            <person name="Carrere S."/>
            <person name="Mayjonade B."/>
            <person name="Legrand L."/>
            <person name="Gill N."/>
            <person name="Kane N.C."/>
            <person name="Bowers J.E."/>
            <person name="Hubner S."/>
            <person name="Bellec A."/>
            <person name="Berard A."/>
            <person name="Berges H."/>
            <person name="Blanchet N."/>
            <person name="Boniface M.C."/>
            <person name="Brunel D."/>
            <person name="Catrice O."/>
            <person name="Chaidir N."/>
            <person name="Claudel C."/>
            <person name="Donnadieu C."/>
            <person name="Faraut T."/>
            <person name="Fievet G."/>
            <person name="Helmstetter N."/>
            <person name="King M."/>
            <person name="Knapp S.J."/>
            <person name="Lai Z."/>
            <person name="Le Paslier M.C."/>
            <person name="Lippi Y."/>
            <person name="Lorenzon L."/>
            <person name="Mandel J.R."/>
            <person name="Marage G."/>
            <person name="Marchand G."/>
            <person name="Marquand E."/>
            <person name="Bret-Mestries E."/>
            <person name="Morien E."/>
            <person name="Nambeesan S."/>
            <person name="Nguyen T."/>
            <person name="Pegot-Espagnet P."/>
            <person name="Pouilly N."/>
            <person name="Raftis F."/>
            <person name="Sallet E."/>
            <person name="Schiex T."/>
            <person name="Thomas J."/>
            <person name="Vandecasteele C."/>
            <person name="Vares D."/>
            <person name="Vear F."/>
            <person name="Vautrin S."/>
            <person name="Crespi M."/>
            <person name="Mangin B."/>
            <person name="Burke J.M."/>
            <person name="Salse J."/>
            <person name="Munos S."/>
            <person name="Vincourt P."/>
            <person name="Rieseberg L.H."/>
            <person name="Langlade N.B."/>
        </authorList>
    </citation>
    <scope>NUCLEOTIDE SEQUENCE</scope>
    <source>
        <tissue evidence="2">Leaves</tissue>
    </source>
</reference>
<evidence type="ECO:0000313" key="2">
    <source>
        <dbReference type="EMBL" id="KAF5823476.1"/>
    </source>
</evidence>
<evidence type="ECO:0000313" key="3">
    <source>
        <dbReference type="Proteomes" id="UP000215914"/>
    </source>
</evidence>
<name>A0A9K3P493_HELAN</name>
<dbReference type="Gramene" id="mRNA:HanXRQr2_Chr01g0038731">
    <property type="protein sequence ID" value="mRNA:HanXRQr2_Chr01g0038731"/>
    <property type="gene ID" value="HanXRQr2_Chr01g0038731"/>
</dbReference>
<gene>
    <name evidence="2" type="ORF">HanXRQr2_Chr01g0038731</name>
</gene>
<organism evidence="2 3">
    <name type="scientific">Helianthus annuus</name>
    <name type="common">Common sunflower</name>
    <dbReference type="NCBI Taxonomy" id="4232"/>
    <lineage>
        <taxon>Eukaryota</taxon>
        <taxon>Viridiplantae</taxon>
        <taxon>Streptophyta</taxon>
        <taxon>Embryophyta</taxon>
        <taxon>Tracheophyta</taxon>
        <taxon>Spermatophyta</taxon>
        <taxon>Magnoliopsida</taxon>
        <taxon>eudicotyledons</taxon>
        <taxon>Gunneridae</taxon>
        <taxon>Pentapetalae</taxon>
        <taxon>asterids</taxon>
        <taxon>campanulids</taxon>
        <taxon>Asterales</taxon>
        <taxon>Asteraceae</taxon>
        <taxon>Asteroideae</taxon>
        <taxon>Heliantheae alliance</taxon>
        <taxon>Heliantheae</taxon>
        <taxon>Helianthus</taxon>
    </lineage>
</organism>
<protein>
    <submittedName>
        <fullName evidence="2">Uncharacterized protein</fullName>
    </submittedName>
</protein>
<keyword evidence="3" id="KW-1185">Reference proteome</keyword>
<dbReference type="Proteomes" id="UP000215914">
    <property type="component" value="Unassembled WGS sequence"/>
</dbReference>
<evidence type="ECO:0000256" key="1">
    <source>
        <dbReference type="SAM" id="MobiDB-lite"/>
    </source>
</evidence>
<sequence>MKLDIYLIRIRFTRDNEITPTGFELISISLSDSIPRSDPPDQTLAKNKSSSAPSDDAYVQMQSAPQTRPFAPQTRPFASSRLGSARRACGLHPLLNPFNTMEAHKG</sequence>
<proteinExistence type="predicted"/>
<reference evidence="2" key="2">
    <citation type="submission" date="2020-06" db="EMBL/GenBank/DDBJ databases">
        <title>Helianthus annuus Genome sequencing and assembly Release 2.</title>
        <authorList>
            <person name="Gouzy J."/>
            <person name="Langlade N."/>
            <person name="Munos S."/>
        </authorList>
    </citation>
    <scope>NUCLEOTIDE SEQUENCE</scope>
    <source>
        <tissue evidence="2">Leaves</tissue>
    </source>
</reference>
<dbReference type="EMBL" id="MNCJ02000316">
    <property type="protein sequence ID" value="KAF5823476.1"/>
    <property type="molecule type" value="Genomic_DNA"/>
</dbReference>